<dbReference type="SUPFAM" id="SSF46785">
    <property type="entry name" value="Winged helix' DNA-binding domain"/>
    <property type="match status" value="1"/>
</dbReference>
<dbReference type="PANTHER" id="PTHR43537">
    <property type="entry name" value="TRANSCRIPTIONAL REGULATOR, GNTR FAMILY"/>
    <property type="match status" value="1"/>
</dbReference>
<sequence>MSLTPVQQSKTYELVIDRIKQAILDGSFPPGSRLPSVKSLSDTLGVGQAAVREAISALRVLNLVDVRQGDGTFVAQLDTRSIAQSIARREAMAQADVHALLELRMWIETGACRYAAERRLDSHLVEMSDIIDRMDRDLGNAQLGEEADWAFHYAIAKASHNPYMQTLMETVSERIQGALLASRLALYRIPGEDERLVQQHKAIYDAIKQRDSTSAMKAMQDHLLHVSSQLRGGEVI</sequence>
<dbReference type="Gene3D" id="1.20.120.530">
    <property type="entry name" value="GntR ligand-binding domain-like"/>
    <property type="match status" value="1"/>
</dbReference>
<organism evidence="5 6">
    <name type="scientific">Alicyclobacillus dauci</name>
    <dbReference type="NCBI Taxonomy" id="1475485"/>
    <lineage>
        <taxon>Bacteria</taxon>
        <taxon>Bacillati</taxon>
        <taxon>Bacillota</taxon>
        <taxon>Bacilli</taxon>
        <taxon>Bacillales</taxon>
        <taxon>Alicyclobacillaceae</taxon>
        <taxon>Alicyclobacillus</taxon>
    </lineage>
</organism>
<dbReference type="Pfam" id="PF07729">
    <property type="entry name" value="FCD"/>
    <property type="match status" value="1"/>
</dbReference>
<dbReference type="SMART" id="SM00895">
    <property type="entry name" value="FCD"/>
    <property type="match status" value="1"/>
</dbReference>
<accession>A0ABY6Z5A3</accession>
<protein>
    <submittedName>
        <fullName evidence="5">FadR family transcriptional regulator</fullName>
    </submittedName>
</protein>
<feature type="domain" description="HTH gntR-type" evidence="4">
    <location>
        <begin position="9"/>
        <end position="77"/>
    </location>
</feature>
<proteinExistence type="predicted"/>
<evidence type="ECO:0000256" key="1">
    <source>
        <dbReference type="ARBA" id="ARBA00023015"/>
    </source>
</evidence>
<dbReference type="InterPro" id="IPR000524">
    <property type="entry name" value="Tscrpt_reg_HTH_GntR"/>
</dbReference>
<evidence type="ECO:0000256" key="3">
    <source>
        <dbReference type="ARBA" id="ARBA00023163"/>
    </source>
</evidence>
<keyword evidence="2" id="KW-0238">DNA-binding</keyword>
<keyword evidence="3" id="KW-0804">Transcription</keyword>
<dbReference type="SUPFAM" id="SSF48008">
    <property type="entry name" value="GntR ligand-binding domain-like"/>
    <property type="match status" value="1"/>
</dbReference>
<name>A0ABY6Z5A3_9BACL</name>
<dbReference type="EMBL" id="CP104064">
    <property type="protein sequence ID" value="WAH38040.1"/>
    <property type="molecule type" value="Genomic_DNA"/>
</dbReference>
<dbReference type="InterPro" id="IPR036390">
    <property type="entry name" value="WH_DNA-bd_sf"/>
</dbReference>
<keyword evidence="6" id="KW-1185">Reference proteome</keyword>
<dbReference type="CDD" id="cd07377">
    <property type="entry name" value="WHTH_GntR"/>
    <property type="match status" value="1"/>
</dbReference>
<evidence type="ECO:0000313" key="5">
    <source>
        <dbReference type="EMBL" id="WAH38040.1"/>
    </source>
</evidence>
<dbReference type="InterPro" id="IPR008920">
    <property type="entry name" value="TF_FadR/GntR_C"/>
</dbReference>
<dbReference type="SMART" id="SM00345">
    <property type="entry name" value="HTH_GNTR"/>
    <property type="match status" value="1"/>
</dbReference>
<dbReference type="Pfam" id="PF00392">
    <property type="entry name" value="GntR"/>
    <property type="match status" value="1"/>
</dbReference>
<evidence type="ECO:0000313" key="6">
    <source>
        <dbReference type="Proteomes" id="UP001164803"/>
    </source>
</evidence>
<reference evidence="5" key="1">
    <citation type="submission" date="2022-08" db="EMBL/GenBank/DDBJ databases">
        <title>Alicyclobacillus dauci DSM2870, complete genome.</title>
        <authorList>
            <person name="Wang Q."/>
            <person name="Cai R."/>
            <person name="Wang Z."/>
        </authorList>
    </citation>
    <scope>NUCLEOTIDE SEQUENCE</scope>
    <source>
        <strain evidence="5">DSM 28700</strain>
    </source>
</reference>
<evidence type="ECO:0000256" key="2">
    <source>
        <dbReference type="ARBA" id="ARBA00023125"/>
    </source>
</evidence>
<dbReference type="Gene3D" id="1.10.10.10">
    <property type="entry name" value="Winged helix-like DNA-binding domain superfamily/Winged helix DNA-binding domain"/>
    <property type="match status" value="1"/>
</dbReference>
<dbReference type="RefSeq" id="WP_268045585.1">
    <property type="nucleotide sequence ID" value="NZ_CP104064.1"/>
</dbReference>
<dbReference type="PANTHER" id="PTHR43537:SF5">
    <property type="entry name" value="UXU OPERON TRANSCRIPTIONAL REGULATOR"/>
    <property type="match status" value="1"/>
</dbReference>
<evidence type="ECO:0000259" key="4">
    <source>
        <dbReference type="PROSITE" id="PS50949"/>
    </source>
</evidence>
<gene>
    <name evidence="5" type="ORF">NZD86_06005</name>
</gene>
<keyword evidence="1" id="KW-0805">Transcription regulation</keyword>
<dbReference type="PROSITE" id="PS50949">
    <property type="entry name" value="HTH_GNTR"/>
    <property type="match status" value="1"/>
</dbReference>
<dbReference type="InterPro" id="IPR011711">
    <property type="entry name" value="GntR_C"/>
</dbReference>
<dbReference type="Proteomes" id="UP001164803">
    <property type="component" value="Chromosome"/>
</dbReference>
<dbReference type="InterPro" id="IPR036388">
    <property type="entry name" value="WH-like_DNA-bd_sf"/>
</dbReference>